<keyword evidence="1" id="KW-1133">Transmembrane helix</keyword>
<proteinExistence type="predicted"/>
<keyword evidence="1" id="KW-0472">Membrane</keyword>
<comment type="caution">
    <text evidence="2">The sequence shown here is derived from an EMBL/GenBank/DDBJ whole genome shotgun (WGS) entry which is preliminary data.</text>
</comment>
<sequence length="65" mass="7691">MSTTVSIIMASAVFMTILTILMCLWYLKRGYSYKHTIDELPDHLKIDEIPEHMKQYQKKDKLTNN</sequence>
<evidence type="ECO:0000256" key="1">
    <source>
        <dbReference type="SAM" id="Phobius"/>
    </source>
</evidence>
<dbReference type="RefSeq" id="WP_209811179.1">
    <property type="nucleotide sequence ID" value="NZ_JAGGKT010000009.1"/>
</dbReference>
<keyword evidence="3" id="KW-1185">Reference proteome</keyword>
<gene>
    <name evidence="2" type="ORF">J2Z37_003174</name>
</gene>
<protein>
    <recommendedName>
        <fullName evidence="4">YtzI protein</fullName>
    </recommendedName>
</protein>
<evidence type="ECO:0000313" key="3">
    <source>
        <dbReference type="Proteomes" id="UP001519343"/>
    </source>
</evidence>
<keyword evidence="1" id="KW-0812">Transmembrane</keyword>
<organism evidence="2 3">
    <name type="scientific">Ammoniphilus resinae</name>
    <dbReference type="NCBI Taxonomy" id="861532"/>
    <lineage>
        <taxon>Bacteria</taxon>
        <taxon>Bacillati</taxon>
        <taxon>Bacillota</taxon>
        <taxon>Bacilli</taxon>
        <taxon>Bacillales</taxon>
        <taxon>Paenibacillaceae</taxon>
        <taxon>Aneurinibacillus group</taxon>
        <taxon>Ammoniphilus</taxon>
    </lineage>
</organism>
<accession>A0ABS4GSA4</accession>
<feature type="transmembrane region" description="Helical" evidence="1">
    <location>
        <begin position="6"/>
        <end position="27"/>
    </location>
</feature>
<dbReference type="EMBL" id="JAGGKT010000009">
    <property type="protein sequence ID" value="MBP1933163.1"/>
    <property type="molecule type" value="Genomic_DNA"/>
</dbReference>
<reference evidence="2 3" key="1">
    <citation type="submission" date="2021-03" db="EMBL/GenBank/DDBJ databases">
        <title>Genomic Encyclopedia of Type Strains, Phase IV (KMG-IV): sequencing the most valuable type-strain genomes for metagenomic binning, comparative biology and taxonomic classification.</title>
        <authorList>
            <person name="Goeker M."/>
        </authorList>
    </citation>
    <scope>NUCLEOTIDE SEQUENCE [LARGE SCALE GENOMIC DNA]</scope>
    <source>
        <strain evidence="2 3">DSM 24738</strain>
    </source>
</reference>
<evidence type="ECO:0008006" key="4">
    <source>
        <dbReference type="Google" id="ProtNLM"/>
    </source>
</evidence>
<dbReference type="Proteomes" id="UP001519343">
    <property type="component" value="Unassembled WGS sequence"/>
</dbReference>
<evidence type="ECO:0000313" key="2">
    <source>
        <dbReference type="EMBL" id="MBP1933163.1"/>
    </source>
</evidence>
<name>A0ABS4GSA4_9BACL</name>